<dbReference type="Proteomes" id="UP000199288">
    <property type="component" value="Unassembled WGS sequence"/>
</dbReference>
<dbReference type="OrthoDB" id="3249793at2"/>
<dbReference type="Gene3D" id="3.40.50.1820">
    <property type="entry name" value="alpha/beta hydrolase"/>
    <property type="match status" value="1"/>
</dbReference>
<organism evidence="2 3">
    <name type="scientific">Bowdeniella nasicola</name>
    <dbReference type="NCBI Taxonomy" id="208480"/>
    <lineage>
        <taxon>Bacteria</taxon>
        <taxon>Bacillati</taxon>
        <taxon>Actinomycetota</taxon>
        <taxon>Actinomycetes</taxon>
        <taxon>Actinomycetales</taxon>
        <taxon>Actinomycetaceae</taxon>
        <taxon>Bowdeniella</taxon>
    </lineage>
</organism>
<dbReference type="Pfam" id="PF12697">
    <property type="entry name" value="Abhydrolase_6"/>
    <property type="match status" value="1"/>
</dbReference>
<dbReference type="GO" id="GO:0003824">
    <property type="term" value="F:catalytic activity"/>
    <property type="evidence" value="ECO:0007669"/>
    <property type="project" value="UniProtKB-ARBA"/>
</dbReference>
<keyword evidence="3" id="KW-1185">Reference proteome</keyword>
<dbReference type="InterPro" id="IPR050266">
    <property type="entry name" value="AB_hydrolase_sf"/>
</dbReference>
<reference evidence="3" key="1">
    <citation type="submission" date="2016-10" db="EMBL/GenBank/DDBJ databases">
        <authorList>
            <person name="Varghese N."/>
            <person name="Submissions S."/>
        </authorList>
    </citation>
    <scope>NUCLEOTIDE SEQUENCE [LARGE SCALE GENOMIC DNA]</scope>
    <source>
        <strain evidence="3">KPR-1</strain>
    </source>
</reference>
<dbReference type="InterPro" id="IPR000073">
    <property type="entry name" value="AB_hydrolase_1"/>
</dbReference>
<proteinExistence type="predicted"/>
<evidence type="ECO:0000313" key="3">
    <source>
        <dbReference type="Proteomes" id="UP000199288"/>
    </source>
</evidence>
<accession>A0A1H4CE20</accession>
<dbReference type="AlphaFoldDB" id="A0A1H4CE20"/>
<evidence type="ECO:0000259" key="1">
    <source>
        <dbReference type="Pfam" id="PF12697"/>
    </source>
</evidence>
<gene>
    <name evidence="2" type="ORF">SAMN02910418_01944</name>
</gene>
<name>A0A1H4CE20_9ACTO</name>
<dbReference type="InterPro" id="IPR029058">
    <property type="entry name" value="AB_hydrolase_fold"/>
</dbReference>
<dbReference type="RefSeq" id="WP_092565379.1">
    <property type="nucleotide sequence ID" value="NZ_FNQV01000012.1"/>
</dbReference>
<dbReference type="PANTHER" id="PTHR43798">
    <property type="entry name" value="MONOACYLGLYCEROL LIPASE"/>
    <property type="match status" value="1"/>
</dbReference>
<feature type="domain" description="AB hydrolase-1" evidence="1">
    <location>
        <begin position="4"/>
        <end position="217"/>
    </location>
</feature>
<dbReference type="SUPFAM" id="SSF53474">
    <property type="entry name" value="alpha/beta-Hydrolases"/>
    <property type="match status" value="1"/>
</dbReference>
<evidence type="ECO:0000313" key="2">
    <source>
        <dbReference type="EMBL" id="SEA58661.1"/>
    </source>
</evidence>
<dbReference type="EMBL" id="FNQV01000012">
    <property type="protein sequence ID" value="SEA58661.1"/>
    <property type="molecule type" value="Genomic_DNA"/>
</dbReference>
<protein>
    <submittedName>
        <fullName evidence="2">Pimeloyl-ACP methyl ester carboxylesterase</fullName>
    </submittedName>
</protein>
<sequence length="231" mass="24765">MRLIALHGSMSSAAQWRGYAPLLGGVDVVSPDLPGHGNRLAERFTIPRVAETIEEASAGADEFVLAGHSLGGYLAFGYAATHPERVAGLILLGASAEPTGALAATYGAFAWAVERAPRRVFTNARNSLARRMGMADDLLVPPEAYDDLGYIWASVQRACPLRLLGQVRCPVVIINGQFDQMRLHERRAARLASDAPVRIIRGASHLGPITHRAAVAREIQQFLAQHGLTSG</sequence>